<dbReference type="GO" id="GO:0005615">
    <property type="term" value="C:extracellular space"/>
    <property type="evidence" value="ECO:0007669"/>
    <property type="project" value="TreeGrafter"/>
</dbReference>
<comment type="subcellular location">
    <subcellularLocation>
        <location evidence="1">Cell membrane</location>
        <topology evidence="1">Single-pass type I membrane protein</topology>
    </subcellularLocation>
    <subcellularLocation>
        <location evidence="2">Secreted</location>
    </subcellularLocation>
</comment>
<dbReference type="CDD" id="cd05750">
    <property type="entry name" value="Ig_Pro_neuregulin"/>
    <property type="match status" value="1"/>
</dbReference>
<accession>I3MZX9</accession>
<evidence type="ECO:0000256" key="3">
    <source>
        <dbReference type="ARBA" id="ARBA00008216"/>
    </source>
</evidence>
<dbReference type="Proteomes" id="UP000005215">
    <property type="component" value="Unassembled WGS sequence"/>
</dbReference>
<dbReference type="InterPro" id="IPR040180">
    <property type="entry name" value="Neuregulin"/>
</dbReference>
<dbReference type="InterPro" id="IPR007110">
    <property type="entry name" value="Ig-like_dom"/>
</dbReference>
<keyword evidence="9" id="KW-0339">Growth factor</keyword>
<dbReference type="EMBL" id="AGTP01047339">
    <property type="status" value="NOT_ANNOTATED_CDS"/>
    <property type="molecule type" value="Genomic_DNA"/>
</dbReference>
<dbReference type="STRING" id="43179.ENSSTOP00000017675"/>
<dbReference type="GeneTree" id="ENSGT00940000158778"/>
<evidence type="ECO:0000256" key="11">
    <source>
        <dbReference type="ARBA" id="ARBA00023157"/>
    </source>
</evidence>
<evidence type="ECO:0000256" key="6">
    <source>
        <dbReference type="ARBA" id="ARBA00022536"/>
    </source>
</evidence>
<proteinExistence type="inferred from homology"/>
<evidence type="ECO:0000259" key="21">
    <source>
        <dbReference type="PROSITE" id="PS50835"/>
    </source>
</evidence>
<feature type="compositionally biased region" description="Low complexity" evidence="18">
    <location>
        <begin position="667"/>
        <end position="684"/>
    </location>
</feature>
<dbReference type="Ensembl" id="ENSSTOT00000020490.2">
    <property type="protein sequence ID" value="ENSSTOP00000017675.2"/>
    <property type="gene ID" value="ENSSTOG00000024639.2"/>
</dbReference>
<keyword evidence="4" id="KW-1003">Cell membrane</keyword>
<keyword evidence="13" id="KW-0393">Immunoglobulin domain</keyword>
<dbReference type="Gene3D" id="2.10.25.10">
    <property type="entry name" value="Laminin"/>
    <property type="match status" value="1"/>
</dbReference>
<dbReference type="SMART" id="SM00409">
    <property type="entry name" value="IG"/>
    <property type="match status" value="1"/>
</dbReference>
<dbReference type="GO" id="GO:0007399">
    <property type="term" value="P:nervous system development"/>
    <property type="evidence" value="ECO:0007669"/>
    <property type="project" value="InterPro"/>
</dbReference>
<comment type="subunit">
    <text evidence="15">Interacts with ERBB3 and ERBB4.</text>
</comment>
<evidence type="ECO:0000256" key="8">
    <source>
        <dbReference type="ARBA" id="ARBA00022989"/>
    </source>
</evidence>
<dbReference type="EMBL" id="AGTP01047340">
    <property type="status" value="NOT_ANNOTATED_CDS"/>
    <property type="molecule type" value="Genomic_DNA"/>
</dbReference>
<dbReference type="Pfam" id="PF07679">
    <property type="entry name" value="I-set"/>
    <property type="match status" value="1"/>
</dbReference>
<comment type="caution">
    <text evidence="17">Lacks conserved residue(s) required for the propagation of feature annotation.</text>
</comment>
<dbReference type="PANTHER" id="PTHR11100:SF20">
    <property type="entry name" value="PRO-NEUREGULIN-2, MEMBRANE-BOUND ISOFORM"/>
    <property type="match status" value="1"/>
</dbReference>
<keyword evidence="23" id="KW-1185">Reference proteome</keyword>
<feature type="domain" description="EGF-like" evidence="20">
    <location>
        <begin position="262"/>
        <end position="303"/>
    </location>
</feature>
<protein>
    <recommendedName>
        <fullName evidence="16">Pro-neuregulin-2, membrane-bound isoform</fullName>
    </recommendedName>
</protein>
<dbReference type="eggNOG" id="ENOG502QRNM">
    <property type="taxonomic scope" value="Eukaryota"/>
</dbReference>
<comment type="function">
    <text evidence="14">Direct ligand for ERBB3 and ERBB4 tyrosine kinase receptors. Concomitantly recruits ERBB1 and ERBB2 coreceptors, resulting in ligand-stimulated tyrosine phosphorylation and activation of the ERBB receptors. May also promote the heterodimerization with the EGF receptor.</text>
</comment>
<dbReference type="FunFam" id="2.10.25.10:FF:000116">
    <property type="entry name" value="pro-neuregulin-2, membrane-bound isoform"/>
    <property type="match status" value="1"/>
</dbReference>
<dbReference type="PROSITE" id="PS50026">
    <property type="entry name" value="EGF_3"/>
    <property type="match status" value="1"/>
</dbReference>
<dbReference type="AlphaFoldDB" id="I3MZX9"/>
<dbReference type="InterPro" id="IPR057911">
    <property type="entry name" value="NRG2_Ig-like"/>
</dbReference>
<comment type="similarity">
    <text evidence="3">Belongs to the neuregulin family.</text>
</comment>
<evidence type="ECO:0000256" key="13">
    <source>
        <dbReference type="ARBA" id="ARBA00023319"/>
    </source>
</evidence>
<keyword evidence="11 17" id="KW-1015">Disulfide bond</keyword>
<dbReference type="EMBL" id="AGTP01047341">
    <property type="status" value="NOT_ANNOTATED_CDS"/>
    <property type="molecule type" value="Genomic_DNA"/>
</dbReference>
<keyword evidence="12" id="KW-0325">Glycoprotein</keyword>
<dbReference type="InterPro" id="IPR057909">
    <property type="entry name" value="NRG2_N"/>
</dbReference>
<dbReference type="FunCoup" id="I3MZX9">
    <property type="interactions" value="37"/>
</dbReference>
<dbReference type="FunFam" id="2.60.40.10:FF:000354">
    <property type="entry name" value="Pro-neuregulin-2, membrane-bound isoform"/>
    <property type="match status" value="1"/>
</dbReference>
<name>I3MZX9_ICTTR</name>
<feature type="transmembrane region" description="Helical" evidence="19">
    <location>
        <begin position="327"/>
        <end position="349"/>
    </location>
</feature>
<evidence type="ECO:0000313" key="22">
    <source>
        <dbReference type="Ensembl" id="ENSSTOP00000017675.2"/>
    </source>
</evidence>
<dbReference type="Pfam" id="PF02158">
    <property type="entry name" value="Neuregulin"/>
    <property type="match status" value="1"/>
</dbReference>
<evidence type="ECO:0000256" key="1">
    <source>
        <dbReference type="ARBA" id="ARBA00004251"/>
    </source>
</evidence>
<dbReference type="GO" id="GO:0005886">
    <property type="term" value="C:plasma membrane"/>
    <property type="evidence" value="ECO:0007669"/>
    <property type="project" value="UniProtKB-SubCell"/>
</dbReference>
<feature type="domain" description="Ig-like" evidence="21">
    <location>
        <begin position="158"/>
        <end position="253"/>
    </location>
</feature>
<dbReference type="PANTHER" id="PTHR11100">
    <property type="entry name" value="HEREGULIN-NEUREGULIN FAMILY MEMBER"/>
    <property type="match status" value="1"/>
</dbReference>
<keyword evidence="8 19" id="KW-1133">Transmembrane helix</keyword>
<keyword evidence="10 19" id="KW-0472">Membrane</keyword>
<dbReference type="PROSITE" id="PS01186">
    <property type="entry name" value="EGF_2"/>
    <property type="match status" value="1"/>
</dbReference>
<feature type="disulfide bond" evidence="17">
    <location>
        <begin position="274"/>
        <end position="291"/>
    </location>
</feature>
<gene>
    <name evidence="22" type="primary">NRG2</name>
</gene>
<evidence type="ECO:0000256" key="4">
    <source>
        <dbReference type="ARBA" id="ARBA00022475"/>
    </source>
</evidence>
<reference evidence="23" key="1">
    <citation type="submission" date="2011-11" db="EMBL/GenBank/DDBJ databases">
        <title>The Draft Genome of Spermophilus tridecemlineatus.</title>
        <authorList>
            <consortium name="The Broad Institute Genome Assembly &amp; Analysis Group"/>
            <consortium name="Computational R&amp;D Group"/>
            <consortium name="and Sequencing Platform"/>
            <person name="Di Palma F."/>
            <person name="Alfoldi J."/>
            <person name="Johnson J."/>
            <person name="Berlin A."/>
            <person name="Gnerre S."/>
            <person name="Jaffe D."/>
            <person name="MacCallum I."/>
            <person name="Young S."/>
            <person name="Walker B.J."/>
            <person name="Lindblad-Toh K."/>
        </authorList>
    </citation>
    <scope>NUCLEOTIDE SEQUENCE [LARGE SCALE GENOMIC DNA]</scope>
</reference>
<dbReference type="EMBL" id="AGTP01047342">
    <property type="status" value="NOT_ANNOTATED_CDS"/>
    <property type="molecule type" value="Genomic_DNA"/>
</dbReference>
<dbReference type="InterPro" id="IPR013783">
    <property type="entry name" value="Ig-like_fold"/>
</dbReference>
<dbReference type="Gene3D" id="2.60.40.10">
    <property type="entry name" value="Immunoglobulins"/>
    <property type="match status" value="1"/>
</dbReference>
<dbReference type="EMBL" id="AGTP01047337">
    <property type="status" value="NOT_ANNOTATED_CDS"/>
    <property type="molecule type" value="Genomic_DNA"/>
</dbReference>
<dbReference type="InterPro" id="IPR036179">
    <property type="entry name" value="Ig-like_dom_sf"/>
</dbReference>
<dbReference type="PROSITE" id="PS51257">
    <property type="entry name" value="PROKAR_LIPOPROTEIN"/>
    <property type="match status" value="1"/>
</dbReference>
<evidence type="ECO:0000256" key="15">
    <source>
        <dbReference type="ARBA" id="ARBA00065723"/>
    </source>
</evidence>
<feature type="region of interest" description="Disordered" evidence="18">
    <location>
        <begin position="569"/>
        <end position="590"/>
    </location>
</feature>
<keyword evidence="7 19" id="KW-0812">Transmembrane</keyword>
<dbReference type="InterPro" id="IPR002154">
    <property type="entry name" value="Neuregulin_C"/>
</dbReference>
<keyword evidence="6 17" id="KW-0245">EGF-like domain</keyword>
<dbReference type="SUPFAM" id="SSF48726">
    <property type="entry name" value="Immunoglobulin"/>
    <property type="match status" value="1"/>
</dbReference>
<dbReference type="GO" id="GO:0035556">
    <property type="term" value="P:intracellular signal transduction"/>
    <property type="evidence" value="ECO:0007669"/>
    <property type="project" value="TreeGrafter"/>
</dbReference>
<feature type="region of interest" description="Disordered" evidence="18">
    <location>
        <begin position="617"/>
        <end position="705"/>
    </location>
</feature>
<dbReference type="InterPro" id="IPR003599">
    <property type="entry name" value="Ig_sub"/>
</dbReference>
<evidence type="ECO:0000256" key="7">
    <source>
        <dbReference type="ARBA" id="ARBA00022692"/>
    </source>
</evidence>
<evidence type="ECO:0000256" key="5">
    <source>
        <dbReference type="ARBA" id="ARBA00022525"/>
    </source>
</evidence>
<evidence type="ECO:0000256" key="9">
    <source>
        <dbReference type="ARBA" id="ARBA00023030"/>
    </source>
</evidence>
<evidence type="ECO:0000256" key="10">
    <source>
        <dbReference type="ARBA" id="ARBA00023136"/>
    </source>
</evidence>
<evidence type="ECO:0000256" key="18">
    <source>
        <dbReference type="SAM" id="MobiDB-lite"/>
    </source>
</evidence>
<feature type="compositionally biased region" description="Pro residues" evidence="18">
    <location>
        <begin position="572"/>
        <end position="582"/>
    </location>
</feature>
<dbReference type="EMBL" id="AGTP01047338">
    <property type="status" value="NOT_ANNOTATED_CDS"/>
    <property type="molecule type" value="Genomic_DNA"/>
</dbReference>
<reference evidence="22" key="2">
    <citation type="submission" date="2025-08" db="UniProtKB">
        <authorList>
            <consortium name="Ensembl"/>
        </authorList>
    </citation>
    <scope>IDENTIFICATION</scope>
</reference>
<organism evidence="22 23">
    <name type="scientific">Ictidomys tridecemlineatus</name>
    <name type="common">Thirteen-lined ground squirrel</name>
    <name type="synonym">Spermophilus tridecemlineatus</name>
    <dbReference type="NCBI Taxonomy" id="43179"/>
    <lineage>
        <taxon>Eukaryota</taxon>
        <taxon>Metazoa</taxon>
        <taxon>Chordata</taxon>
        <taxon>Craniata</taxon>
        <taxon>Vertebrata</taxon>
        <taxon>Euteleostomi</taxon>
        <taxon>Mammalia</taxon>
        <taxon>Eutheria</taxon>
        <taxon>Euarchontoglires</taxon>
        <taxon>Glires</taxon>
        <taxon>Rodentia</taxon>
        <taxon>Sciuromorpha</taxon>
        <taxon>Sciuridae</taxon>
        <taxon>Xerinae</taxon>
        <taxon>Marmotini</taxon>
        <taxon>Ictidomys</taxon>
    </lineage>
</organism>
<feature type="region of interest" description="Disordered" evidence="18">
    <location>
        <begin position="413"/>
        <end position="456"/>
    </location>
</feature>
<evidence type="ECO:0000256" key="17">
    <source>
        <dbReference type="PROSITE-ProRule" id="PRU00076"/>
    </source>
</evidence>
<evidence type="ECO:0000256" key="2">
    <source>
        <dbReference type="ARBA" id="ARBA00004613"/>
    </source>
</evidence>
<evidence type="ECO:0000256" key="16">
    <source>
        <dbReference type="ARBA" id="ARBA00068573"/>
    </source>
</evidence>
<sequence>MRQARSRVAAAGGMRRDPAPGFSMLLFGVSLACYSPSLKSVQDQAYKAPVVVEGKVQGLAPAGGSSSNSTREPPATGRVALVKVLDKWPLRSGGLQREQVISVGSCAPLERNQRYIFFLEPTEQPLVFKTAFAPLDTNSKNLKKEVGKILCTDCATRPKLKKMKSQTAQVGEKQSLKCEAAAGNPQPSYRWFKDGKELNRSRDIRIKYGNGRKNSRLQFNKVKVEDAGEYVCEAENILGKDTVRGRLYVNSVSTTLSSWSGHARKCNETAKSYCVNGGVCYYIEGINQLSCKCPNGFFGQRCLEKLPLRLYMPDPKQKAEELYQKRVLTITGICVALLVVGIVCVVAYCKTKKQRKQMHNHLRQNMCPAHQNRSLANGPSHPRLDPEEIQMADYISKNVPATDHVIRRETETTFSGSHSCSPSHHCSTATPTSSRRHESHTWSLERSESLTSDSQSGIMLSSVGTSKCNSPACVEARARRAAAYSLEERRRAAVPPYHDSVDSLRDSPHSERYVSALTTPARLSPVDFHYSLATQVPTFEITSPNSAHAVSLPPAAPIISRLAEQQPLLRQPAPPGPGPGPGPGADMQRSYDSYYYPAAGQGPRRGACALGGSLGSLPASPFRIPEDDEYETTQEGAPPPPPRPRARGASRRTSAGPRRWRRSRLNGLAAQRARAARDSLSLSSGSGGGSASASDDDADDADGALAAESTPFLGLRAAHDALRSDSPPLCPAADSRTYYSLDSHSTRASSRHSRGPPPRAKQDSAPL</sequence>
<feature type="compositionally biased region" description="Low complexity" evidence="18">
    <location>
        <begin position="415"/>
        <end position="427"/>
    </location>
</feature>
<evidence type="ECO:0000313" key="23">
    <source>
        <dbReference type="Proteomes" id="UP000005215"/>
    </source>
</evidence>
<dbReference type="HOGENOM" id="CLU_023628_3_1_1"/>
<dbReference type="InterPro" id="IPR003598">
    <property type="entry name" value="Ig_sub2"/>
</dbReference>
<feature type="region of interest" description="Disordered" evidence="18">
    <location>
        <begin position="722"/>
        <end position="767"/>
    </location>
</feature>
<evidence type="ECO:0000259" key="20">
    <source>
        <dbReference type="PROSITE" id="PS50026"/>
    </source>
</evidence>
<dbReference type="Pfam" id="PF25518">
    <property type="entry name" value="NRG2_N"/>
    <property type="match status" value="1"/>
</dbReference>
<dbReference type="InParanoid" id="I3MZX9"/>
<dbReference type="PROSITE" id="PS50835">
    <property type="entry name" value="IG_LIKE"/>
    <property type="match status" value="1"/>
</dbReference>
<evidence type="ECO:0000256" key="19">
    <source>
        <dbReference type="SAM" id="Phobius"/>
    </source>
</evidence>
<dbReference type="SUPFAM" id="SSF57196">
    <property type="entry name" value="EGF/Laminin"/>
    <property type="match status" value="1"/>
</dbReference>
<dbReference type="InterPro" id="IPR000742">
    <property type="entry name" value="EGF"/>
</dbReference>
<dbReference type="PROSITE" id="PS00022">
    <property type="entry name" value="EGF_1"/>
    <property type="match status" value="1"/>
</dbReference>
<evidence type="ECO:0000256" key="14">
    <source>
        <dbReference type="ARBA" id="ARBA00058865"/>
    </source>
</evidence>
<evidence type="ECO:0000256" key="12">
    <source>
        <dbReference type="ARBA" id="ARBA00023180"/>
    </source>
</evidence>
<reference evidence="22" key="3">
    <citation type="submission" date="2025-09" db="UniProtKB">
        <authorList>
            <consortium name="Ensembl"/>
        </authorList>
    </citation>
    <scope>IDENTIFICATION</scope>
</reference>
<dbReference type="GO" id="GO:0008083">
    <property type="term" value="F:growth factor activity"/>
    <property type="evidence" value="ECO:0007669"/>
    <property type="project" value="UniProtKB-KW"/>
</dbReference>
<dbReference type="GO" id="GO:0048513">
    <property type="term" value="P:animal organ development"/>
    <property type="evidence" value="ECO:0007669"/>
    <property type="project" value="TreeGrafter"/>
</dbReference>
<dbReference type="InterPro" id="IPR013098">
    <property type="entry name" value="Ig_I-set"/>
</dbReference>
<dbReference type="SMART" id="SM00408">
    <property type="entry name" value="IGc2"/>
    <property type="match status" value="1"/>
</dbReference>
<keyword evidence="5" id="KW-0964">Secreted</keyword>
<feature type="disulfide bond" evidence="17">
    <location>
        <begin position="293"/>
        <end position="302"/>
    </location>
</feature>
<feature type="compositionally biased region" description="Basic and acidic residues" evidence="18">
    <location>
        <begin position="435"/>
        <end position="448"/>
    </location>
</feature>